<feature type="transmembrane region" description="Helical" evidence="1">
    <location>
        <begin position="16"/>
        <end position="36"/>
    </location>
</feature>
<sequence length="217" mass="24546">MPAAFMLGPIVMKSSLIFTVISFIIGFFVFWFNGPYTKEKTKRYLDHVSNYLIIFVVALWISKIALHFSIFLKDPIAVLAFPSNSTAFYIAIILLSGYGWYQIKKALFEVKPFLLTLIFVLIVASFSFIFSQLVFFTSPFSVLQLGLYFVLVLLMLLVQGKVNDGLLIGISLVIWGVGHGLLGLFNQQVIFQFSVDSWFFIMIGLIGVLLLVRSKKV</sequence>
<comment type="caution">
    <text evidence="2">The sequence shown here is derived from an EMBL/GenBank/DDBJ whole genome shotgun (WGS) entry which is preliminary data.</text>
</comment>
<keyword evidence="1" id="KW-0812">Transmembrane</keyword>
<dbReference type="AlphaFoldDB" id="A0A917TG18"/>
<dbReference type="RefSeq" id="WP_117152737.1">
    <property type="nucleotide sequence ID" value="NZ_BMLG01000001.1"/>
</dbReference>
<dbReference type="EMBL" id="BMLG01000001">
    <property type="protein sequence ID" value="GGM19389.1"/>
    <property type="molecule type" value="Genomic_DNA"/>
</dbReference>
<gene>
    <name evidence="2" type="ORF">GCM10011351_01560</name>
</gene>
<proteinExistence type="predicted"/>
<evidence type="ECO:0000256" key="1">
    <source>
        <dbReference type="SAM" id="Phobius"/>
    </source>
</evidence>
<reference evidence="2" key="1">
    <citation type="journal article" date="2014" name="Int. J. Syst. Evol. Microbiol.">
        <title>Complete genome sequence of Corynebacterium casei LMG S-19264T (=DSM 44701T), isolated from a smear-ripened cheese.</title>
        <authorList>
            <consortium name="US DOE Joint Genome Institute (JGI-PGF)"/>
            <person name="Walter F."/>
            <person name="Albersmeier A."/>
            <person name="Kalinowski J."/>
            <person name="Ruckert C."/>
        </authorList>
    </citation>
    <scope>NUCLEOTIDE SEQUENCE</scope>
    <source>
        <strain evidence="2">CGMCC 1.6333</strain>
    </source>
</reference>
<reference evidence="2" key="2">
    <citation type="submission" date="2020-09" db="EMBL/GenBank/DDBJ databases">
        <authorList>
            <person name="Sun Q."/>
            <person name="Zhou Y."/>
        </authorList>
    </citation>
    <scope>NUCLEOTIDE SEQUENCE</scope>
    <source>
        <strain evidence="2">CGMCC 1.6333</strain>
    </source>
</reference>
<keyword evidence="1" id="KW-1133">Transmembrane helix</keyword>
<dbReference type="Proteomes" id="UP000618460">
    <property type="component" value="Unassembled WGS sequence"/>
</dbReference>
<feature type="transmembrane region" description="Helical" evidence="1">
    <location>
        <begin position="165"/>
        <end position="185"/>
    </location>
</feature>
<dbReference type="OrthoDB" id="2440835at2"/>
<evidence type="ECO:0000313" key="2">
    <source>
        <dbReference type="EMBL" id="GGM19389.1"/>
    </source>
</evidence>
<keyword evidence="3" id="KW-1185">Reference proteome</keyword>
<feature type="transmembrane region" description="Helical" evidence="1">
    <location>
        <begin position="76"/>
        <end position="101"/>
    </location>
</feature>
<organism evidence="2 3">
    <name type="scientific">Paraliobacillus quinghaiensis</name>
    <dbReference type="NCBI Taxonomy" id="470815"/>
    <lineage>
        <taxon>Bacteria</taxon>
        <taxon>Bacillati</taxon>
        <taxon>Bacillota</taxon>
        <taxon>Bacilli</taxon>
        <taxon>Bacillales</taxon>
        <taxon>Bacillaceae</taxon>
        <taxon>Paraliobacillus</taxon>
    </lineage>
</organism>
<feature type="transmembrane region" description="Helical" evidence="1">
    <location>
        <begin position="141"/>
        <end position="158"/>
    </location>
</feature>
<feature type="transmembrane region" description="Helical" evidence="1">
    <location>
        <begin position="48"/>
        <end position="70"/>
    </location>
</feature>
<keyword evidence="1" id="KW-0472">Membrane</keyword>
<accession>A0A917TG18</accession>
<feature type="transmembrane region" description="Helical" evidence="1">
    <location>
        <begin position="191"/>
        <end position="212"/>
    </location>
</feature>
<feature type="transmembrane region" description="Helical" evidence="1">
    <location>
        <begin position="113"/>
        <end position="135"/>
    </location>
</feature>
<evidence type="ECO:0000313" key="3">
    <source>
        <dbReference type="Proteomes" id="UP000618460"/>
    </source>
</evidence>
<name>A0A917TG18_9BACI</name>
<protein>
    <submittedName>
        <fullName evidence="2">Uncharacterized protein</fullName>
    </submittedName>
</protein>